<comment type="caution">
    <text evidence="2">The sequence shown here is derived from an EMBL/GenBank/DDBJ whole genome shotgun (WGS) entry which is preliminary data.</text>
</comment>
<evidence type="ECO:0000313" key="4">
    <source>
        <dbReference type="Proteomes" id="UP000663860"/>
    </source>
</evidence>
<organism evidence="2 4">
    <name type="scientific">Adineta steineri</name>
    <dbReference type="NCBI Taxonomy" id="433720"/>
    <lineage>
        <taxon>Eukaryota</taxon>
        <taxon>Metazoa</taxon>
        <taxon>Spiralia</taxon>
        <taxon>Gnathifera</taxon>
        <taxon>Rotifera</taxon>
        <taxon>Eurotatoria</taxon>
        <taxon>Bdelloidea</taxon>
        <taxon>Adinetida</taxon>
        <taxon>Adinetidae</taxon>
        <taxon>Adineta</taxon>
    </lineage>
</organism>
<dbReference type="EMBL" id="CAJOBB010004421">
    <property type="protein sequence ID" value="CAF4088390.1"/>
    <property type="molecule type" value="Genomic_DNA"/>
</dbReference>
<dbReference type="InterPro" id="IPR058912">
    <property type="entry name" value="HTH_animal"/>
</dbReference>
<gene>
    <name evidence="2" type="ORF">IZO911_LOCUS42709</name>
    <name evidence="3" type="ORF">KXQ929_LOCUS33800</name>
</gene>
<dbReference type="Proteomes" id="UP000663868">
    <property type="component" value="Unassembled WGS sequence"/>
</dbReference>
<reference evidence="2" key="1">
    <citation type="submission" date="2021-02" db="EMBL/GenBank/DDBJ databases">
        <authorList>
            <person name="Nowell W R."/>
        </authorList>
    </citation>
    <scope>NUCLEOTIDE SEQUENCE</scope>
</reference>
<name>A0A815Q1W8_9BILA</name>
<dbReference type="EMBL" id="CAJNOE010001898">
    <property type="protein sequence ID" value="CAF1457142.1"/>
    <property type="molecule type" value="Genomic_DNA"/>
</dbReference>
<proteinExistence type="predicted"/>
<evidence type="ECO:0000313" key="3">
    <source>
        <dbReference type="EMBL" id="CAF4088390.1"/>
    </source>
</evidence>
<dbReference type="AlphaFoldDB" id="A0A815Q1W8"/>
<evidence type="ECO:0000313" key="2">
    <source>
        <dbReference type="EMBL" id="CAF1457142.1"/>
    </source>
</evidence>
<evidence type="ECO:0000259" key="1">
    <source>
        <dbReference type="Pfam" id="PF26215"/>
    </source>
</evidence>
<sequence length="254" mass="30360">MTTNQSLDKIRIVLEKSKKKDINIEIESIIDVTVNYLDVTIANENSYLRTCVYHKPTAQPYYLTYTSDYLHKYHRNILYTALICAERLCSNIYDFNSERLHIDMSLLLSQYPPKFISNQFLRFFQVNNAMPVFIEVNQQVYQRLPQQLLNRITEEEQILHDGMKDTVTNPAILEKKPWNRSMMYLRYAYEAGPPATFSNEFYSWWEKHYLYPGSKMKNIKLRLIPKTNRTLANYLIQKKRPRHILRITKESNKQ</sequence>
<accession>A0A815Q1W8</accession>
<dbReference type="Pfam" id="PF26215">
    <property type="entry name" value="HTH_animal"/>
    <property type="match status" value="1"/>
</dbReference>
<protein>
    <recommendedName>
        <fullName evidence="1">Helix-turn-helix domain-containing protein</fullName>
    </recommendedName>
</protein>
<feature type="domain" description="Helix-turn-helix" evidence="1">
    <location>
        <begin position="61"/>
        <end position="120"/>
    </location>
</feature>
<dbReference type="Proteomes" id="UP000663860">
    <property type="component" value="Unassembled WGS sequence"/>
</dbReference>